<dbReference type="EnsemblMetazoa" id="PPA35143.1">
    <property type="protein sequence ID" value="PPA35143.1"/>
    <property type="gene ID" value="WBGene00273512"/>
</dbReference>
<dbReference type="InterPro" id="IPR051068">
    <property type="entry name" value="MFS_Domain-Containing_Protein"/>
</dbReference>
<proteinExistence type="predicted"/>
<dbReference type="PANTHER" id="PTHR23510">
    <property type="entry name" value="INNER MEMBRANE TRANSPORT PROTEIN YAJR"/>
    <property type="match status" value="1"/>
</dbReference>
<accession>A0A8R1YS90</accession>
<keyword evidence="2" id="KW-0812">Transmembrane</keyword>
<name>A0A2A6B919_PRIPA</name>
<evidence type="ECO:0000256" key="4">
    <source>
        <dbReference type="ARBA" id="ARBA00023136"/>
    </source>
</evidence>
<reference evidence="5" key="2">
    <citation type="submission" date="2022-06" db="UniProtKB">
        <authorList>
            <consortium name="EnsemblMetazoa"/>
        </authorList>
    </citation>
    <scope>IDENTIFICATION</scope>
    <source>
        <strain evidence="5">PS312</strain>
    </source>
</reference>
<sequence length="388" mass="42816">MTATAAEKVLGTVDPLLIEESSENDVEESRAVKTHWKDIFLVSVFYFFAYVTYQALMIPLYSYLKKIDEGASIEFYGFITSAFKIGHLLSLALFATVTFVTRRYRANLMIGRIIAIAGCIIYLFVEMAPVPYRKYLVLLVFIMHSTAEGSIIIVRSYVPRISTPADRSAAYGIKNGSVLLSIVAGPLIQHVFSSIPWPKGGVVIIDPYFKLDQYIGTICLLLIFNIAAFYLVAVHIRVPSDMEGEEEDKPVPLVPSLRKAWQQLKTLDVSLILMLVLEKSISGGGFAALLTIFNPYVTTTFNYSNNHSLYIITVTSVGVGIFSIGVVALFVFAKLGTIIPASRTFPLSLILCLALFILSYPLPLISSQVPVKSADNPDGCDVSVYAWC</sequence>
<accession>A0A2A6B919</accession>
<dbReference type="AlphaFoldDB" id="A0A2A6B919"/>
<dbReference type="GO" id="GO:0022857">
    <property type="term" value="F:transmembrane transporter activity"/>
    <property type="evidence" value="ECO:0000318"/>
    <property type="project" value="GO_Central"/>
</dbReference>
<evidence type="ECO:0000313" key="5">
    <source>
        <dbReference type="EnsemblMetazoa" id="PPA35143.1"/>
    </source>
</evidence>
<dbReference type="SUPFAM" id="SSF103473">
    <property type="entry name" value="MFS general substrate transporter"/>
    <property type="match status" value="1"/>
</dbReference>
<dbReference type="PANTHER" id="PTHR23510:SF25">
    <property type="entry name" value="MFS DOMAIN-CONTAINING PROTEIN"/>
    <property type="match status" value="1"/>
</dbReference>
<gene>
    <name evidence="5" type="primary">WBGene00273512</name>
</gene>
<keyword evidence="4" id="KW-0472">Membrane</keyword>
<dbReference type="Gene3D" id="1.20.1250.20">
    <property type="entry name" value="MFS general substrate transporter like domains"/>
    <property type="match status" value="1"/>
</dbReference>
<organism evidence="5 6">
    <name type="scientific">Pristionchus pacificus</name>
    <name type="common">Parasitic nematode worm</name>
    <dbReference type="NCBI Taxonomy" id="54126"/>
    <lineage>
        <taxon>Eukaryota</taxon>
        <taxon>Metazoa</taxon>
        <taxon>Ecdysozoa</taxon>
        <taxon>Nematoda</taxon>
        <taxon>Chromadorea</taxon>
        <taxon>Rhabditida</taxon>
        <taxon>Rhabditina</taxon>
        <taxon>Diplogasteromorpha</taxon>
        <taxon>Diplogasteroidea</taxon>
        <taxon>Neodiplogasteridae</taxon>
        <taxon>Pristionchus</taxon>
    </lineage>
</organism>
<dbReference type="InterPro" id="IPR011701">
    <property type="entry name" value="MFS"/>
</dbReference>
<evidence type="ECO:0000256" key="1">
    <source>
        <dbReference type="ARBA" id="ARBA00004141"/>
    </source>
</evidence>
<protein>
    <submittedName>
        <fullName evidence="5">Membrane transporter</fullName>
    </submittedName>
</protein>
<keyword evidence="3" id="KW-1133">Transmembrane helix</keyword>
<evidence type="ECO:0000256" key="2">
    <source>
        <dbReference type="ARBA" id="ARBA00022692"/>
    </source>
</evidence>
<reference evidence="6" key="1">
    <citation type="journal article" date="2008" name="Nat. Genet.">
        <title>The Pristionchus pacificus genome provides a unique perspective on nematode lifestyle and parasitism.</title>
        <authorList>
            <person name="Dieterich C."/>
            <person name="Clifton S.W."/>
            <person name="Schuster L.N."/>
            <person name="Chinwalla A."/>
            <person name="Delehaunty K."/>
            <person name="Dinkelacker I."/>
            <person name="Fulton L."/>
            <person name="Fulton R."/>
            <person name="Godfrey J."/>
            <person name="Minx P."/>
            <person name="Mitreva M."/>
            <person name="Roeseler W."/>
            <person name="Tian H."/>
            <person name="Witte H."/>
            <person name="Yang S.P."/>
            <person name="Wilson R.K."/>
            <person name="Sommer R.J."/>
        </authorList>
    </citation>
    <scope>NUCLEOTIDE SEQUENCE [LARGE SCALE GENOMIC DNA]</scope>
    <source>
        <strain evidence="6">PS312</strain>
    </source>
</reference>
<dbReference type="InterPro" id="IPR036259">
    <property type="entry name" value="MFS_trans_sf"/>
</dbReference>
<evidence type="ECO:0000256" key="3">
    <source>
        <dbReference type="ARBA" id="ARBA00022989"/>
    </source>
</evidence>
<dbReference type="Pfam" id="PF07690">
    <property type="entry name" value="MFS_1"/>
    <property type="match status" value="1"/>
</dbReference>
<dbReference type="GO" id="GO:0005765">
    <property type="term" value="C:lysosomal membrane"/>
    <property type="evidence" value="ECO:0000318"/>
    <property type="project" value="GO_Central"/>
</dbReference>
<evidence type="ECO:0000313" key="6">
    <source>
        <dbReference type="Proteomes" id="UP000005239"/>
    </source>
</evidence>
<comment type="subcellular location">
    <subcellularLocation>
        <location evidence="1">Membrane</location>
        <topology evidence="1">Multi-pass membrane protein</topology>
    </subcellularLocation>
</comment>
<dbReference type="Proteomes" id="UP000005239">
    <property type="component" value="Unassembled WGS sequence"/>
</dbReference>
<keyword evidence="6" id="KW-1185">Reference proteome</keyword>